<dbReference type="GO" id="GO:0103026">
    <property type="term" value="F:fructose-1-phosphatase activity"/>
    <property type="evidence" value="ECO:0007669"/>
    <property type="project" value="RHEA"/>
</dbReference>
<evidence type="ECO:0000313" key="12">
    <source>
        <dbReference type="Proteomes" id="UP000046392"/>
    </source>
</evidence>
<dbReference type="InterPro" id="IPR002791">
    <property type="entry name" value="ARMT1-like_metal-bd"/>
</dbReference>
<dbReference type="InterPro" id="IPR039763">
    <property type="entry name" value="ARMT1"/>
</dbReference>
<dbReference type="Gene3D" id="3.40.50.10880">
    <property type="entry name" value="Uncharacterised protein PF01937, DUF89, domain 3"/>
    <property type="match status" value="1"/>
</dbReference>
<evidence type="ECO:0000256" key="10">
    <source>
        <dbReference type="RuleBase" id="RU367030"/>
    </source>
</evidence>
<evidence type="ECO:0000256" key="7">
    <source>
        <dbReference type="ARBA" id="ARBA00023211"/>
    </source>
</evidence>
<keyword evidence="12" id="KW-1185">Reference proteome</keyword>
<name>A0A0N5B6J4_STREA</name>
<comment type="cofactor">
    <cofactor evidence="10">
        <name>Mn(2+)</name>
        <dbReference type="ChEBI" id="CHEBI:29035"/>
    </cofactor>
    <cofactor evidence="10">
        <name>Ni(2+)</name>
        <dbReference type="ChEBI" id="CHEBI:49786"/>
    </cofactor>
</comment>
<dbReference type="GO" id="GO:0046872">
    <property type="term" value="F:metal ion binding"/>
    <property type="evidence" value="ECO:0007669"/>
    <property type="project" value="UniProtKB-UniRule"/>
</dbReference>
<dbReference type="GO" id="GO:0005634">
    <property type="term" value="C:nucleus"/>
    <property type="evidence" value="ECO:0007669"/>
    <property type="project" value="TreeGrafter"/>
</dbReference>
<dbReference type="EC" id="2.1.1.-" evidence="10"/>
<evidence type="ECO:0000256" key="1">
    <source>
        <dbReference type="ARBA" id="ARBA00000807"/>
    </source>
</evidence>
<comment type="catalytic activity">
    <reaction evidence="1 10">
        <text>L-glutamyl-[protein] + S-adenosyl-L-methionine = [protein]-L-glutamate 5-O-methyl ester + S-adenosyl-L-homocysteine</text>
        <dbReference type="Rhea" id="RHEA:24452"/>
        <dbReference type="Rhea" id="RHEA-COMP:10208"/>
        <dbReference type="Rhea" id="RHEA-COMP:10311"/>
        <dbReference type="ChEBI" id="CHEBI:29973"/>
        <dbReference type="ChEBI" id="CHEBI:57856"/>
        <dbReference type="ChEBI" id="CHEBI:59789"/>
        <dbReference type="ChEBI" id="CHEBI:82795"/>
    </reaction>
</comment>
<evidence type="ECO:0000256" key="4">
    <source>
        <dbReference type="ARBA" id="ARBA00022596"/>
    </source>
</evidence>
<evidence type="ECO:0000313" key="13">
    <source>
        <dbReference type="WBParaSite" id="SPAL_0000168200.1"/>
    </source>
</evidence>
<keyword evidence="7 10" id="KW-0464">Manganese</keyword>
<sequence length="413" mass="48206">MAEPLIGSVQGTFAFATVHDRWPKILTKIIDQLHRRYAKIRSSRGEKAAEELTRVINRIAEMRYHIMTNKPLNEFNTSCSDSLYWNGYISKLRESGRDNWYDGDWLFVECYMYRMIYEFFSQTTLLKDIDHFEFEKVDAYKSSEKCMIEIASKLDNFDMKQLLLISLWANKYDLSLSGGDPVSAAKNFLETAFSNEKYTLVDDSLRVFYYLKETMPLDRIDIITDNFCLEFFADLCFGEKFLNNYTAKSIKFHIKPFPWFVSDVTSKDANYLFDSMINSDDVTLRNLGLKWRERLQDGTFIIESHPFWSTGASFYEMNDLAPKLYEDIKSNAGLVIFKGDLNYRKLVGDRNWDPTNDLLKSIFSFDIFPFLALRTMKSETVAGLSKETYEQVKDVESWMVSGDYALIQFGPPK</sequence>
<evidence type="ECO:0000256" key="3">
    <source>
        <dbReference type="ARBA" id="ARBA00009519"/>
    </source>
</evidence>
<dbReference type="EC" id="3.1.3.-" evidence="10"/>
<keyword evidence="5 10" id="KW-0479">Metal-binding</keyword>
<dbReference type="Pfam" id="PF01937">
    <property type="entry name" value="ARMT1-like_dom"/>
    <property type="match status" value="1"/>
</dbReference>
<evidence type="ECO:0000259" key="11">
    <source>
        <dbReference type="Pfam" id="PF01937"/>
    </source>
</evidence>
<dbReference type="InterPro" id="IPR036075">
    <property type="entry name" value="ARMT-1-like_metal-bd_sf"/>
</dbReference>
<dbReference type="Proteomes" id="UP000046392">
    <property type="component" value="Unplaced"/>
</dbReference>
<dbReference type="GO" id="GO:0097023">
    <property type="term" value="F:fructose 6-phosphate aldolase activity"/>
    <property type="evidence" value="ECO:0007669"/>
    <property type="project" value="RHEA"/>
</dbReference>
<feature type="domain" description="Damage-control phosphatase ARMT1-like metal-binding" evidence="11">
    <location>
        <begin position="17"/>
        <end position="392"/>
    </location>
</feature>
<evidence type="ECO:0000256" key="5">
    <source>
        <dbReference type="ARBA" id="ARBA00022723"/>
    </source>
</evidence>
<dbReference type="AlphaFoldDB" id="A0A0N5B6J4"/>
<proteinExistence type="inferred from homology"/>
<dbReference type="SUPFAM" id="SSF111321">
    <property type="entry name" value="AF1104-like"/>
    <property type="match status" value="1"/>
</dbReference>
<keyword evidence="6 10" id="KW-0378">Hydrolase</keyword>
<dbReference type="GO" id="GO:0008983">
    <property type="term" value="F:protein-glutamate O-methyltransferase activity"/>
    <property type="evidence" value="ECO:0007669"/>
    <property type="project" value="RHEA"/>
</dbReference>
<accession>A0A0N5B6J4</accession>
<comment type="catalytic activity">
    <reaction evidence="9 10">
        <text>beta-D-fructose 6-phosphate = dihydroxyacetone + D-glyceraldehyde 3-phosphate</text>
        <dbReference type="Rhea" id="RHEA:28002"/>
        <dbReference type="ChEBI" id="CHEBI:16016"/>
        <dbReference type="ChEBI" id="CHEBI:57634"/>
        <dbReference type="ChEBI" id="CHEBI:59776"/>
    </reaction>
</comment>
<organism evidence="12 13">
    <name type="scientific">Strongyloides papillosus</name>
    <name type="common">Intestinal threadworm</name>
    <dbReference type="NCBI Taxonomy" id="174720"/>
    <lineage>
        <taxon>Eukaryota</taxon>
        <taxon>Metazoa</taxon>
        <taxon>Ecdysozoa</taxon>
        <taxon>Nematoda</taxon>
        <taxon>Chromadorea</taxon>
        <taxon>Rhabditida</taxon>
        <taxon>Tylenchina</taxon>
        <taxon>Panagrolaimomorpha</taxon>
        <taxon>Strongyloidoidea</taxon>
        <taxon>Strongyloididae</taxon>
        <taxon>Strongyloides</taxon>
    </lineage>
</organism>
<comment type="domain">
    <text evidence="10">Subfamily III proteins have a conserved RTxK motif about 40-50 residues from the C-terminus; the threonine may be replaced by serine or cysteine.</text>
</comment>
<dbReference type="Gene3D" id="1.20.930.60">
    <property type="match status" value="1"/>
</dbReference>
<dbReference type="GO" id="GO:0006974">
    <property type="term" value="P:DNA damage response"/>
    <property type="evidence" value="ECO:0007669"/>
    <property type="project" value="TreeGrafter"/>
</dbReference>
<comment type="function">
    <text evidence="8 10">Metal-dependent phosphatase that shows phosphatase activity against several substrates, including fructose-1-phosphate and fructose-6-phosphate. Its preference for fructose-1-phosphate, a strong glycating agent that causes DNA damage rather than a canonical yeast metabolite, suggests a damage-control function in hexose phosphate metabolism. Has also been shown to have O-methyltransferase activity that methylates glutamate residues of target proteins to form gamma-glutamyl methyl ester residues. Possibly methylates PCNA, suggesting it is involved in the DNA damage response.</text>
</comment>
<dbReference type="PANTHER" id="PTHR12260">
    <property type="entry name" value="DAMAGE-CONTROL PHOSPHATASE ARMT1"/>
    <property type="match status" value="1"/>
</dbReference>
<evidence type="ECO:0000256" key="6">
    <source>
        <dbReference type="ARBA" id="ARBA00022801"/>
    </source>
</evidence>
<keyword evidence="10" id="KW-0489">Methyltransferase</keyword>
<dbReference type="STRING" id="174720.A0A0N5B6J4"/>
<dbReference type="WBParaSite" id="SPAL_0000168200.1">
    <property type="protein sequence ID" value="SPAL_0000168200.1"/>
    <property type="gene ID" value="SPAL_0000168200"/>
</dbReference>
<comment type="catalytic activity">
    <reaction evidence="2 10">
        <text>beta-D-fructose 1-phosphate + H2O = D-fructose + phosphate</text>
        <dbReference type="Rhea" id="RHEA:35603"/>
        <dbReference type="ChEBI" id="CHEBI:15377"/>
        <dbReference type="ChEBI" id="CHEBI:37721"/>
        <dbReference type="ChEBI" id="CHEBI:43474"/>
        <dbReference type="ChEBI" id="CHEBI:138881"/>
    </reaction>
</comment>
<evidence type="ECO:0000256" key="2">
    <source>
        <dbReference type="ARBA" id="ARBA00001326"/>
    </source>
</evidence>
<evidence type="ECO:0000256" key="9">
    <source>
        <dbReference type="ARBA" id="ARBA00048809"/>
    </source>
</evidence>
<dbReference type="PANTHER" id="PTHR12260:SF6">
    <property type="entry name" value="DAMAGE-CONTROL PHOSPHATASE ARMT1"/>
    <property type="match status" value="1"/>
</dbReference>
<comment type="similarity">
    <text evidence="3 10">Belongs to the damage-control phosphatase family. Sugar phosphate phosphatase III subfamily.</text>
</comment>
<reference evidence="13" key="1">
    <citation type="submission" date="2017-02" db="UniProtKB">
        <authorList>
            <consortium name="WormBaseParasite"/>
        </authorList>
    </citation>
    <scope>IDENTIFICATION</scope>
</reference>
<keyword evidence="10" id="KW-0808">Transferase</keyword>
<evidence type="ECO:0000256" key="8">
    <source>
        <dbReference type="ARBA" id="ARBA00045980"/>
    </source>
</evidence>
<protein>
    <recommendedName>
        <fullName evidence="10">Sugar phosphate phosphatase</fullName>
        <ecNumber evidence="10">2.1.1.-</ecNumber>
        <ecNumber evidence="10">3.1.3.-</ecNumber>
    </recommendedName>
</protein>
<keyword evidence="4" id="KW-0533">Nickel</keyword>
<dbReference type="GO" id="GO:0032259">
    <property type="term" value="P:methylation"/>
    <property type="evidence" value="ECO:0007669"/>
    <property type="project" value="UniProtKB-KW"/>
</dbReference>